<dbReference type="PANTHER" id="PTHR35176:SF2">
    <property type="entry name" value="F420H(2)-DEPENDENT REDUCTASE RV1155"/>
    <property type="match status" value="1"/>
</dbReference>
<evidence type="ECO:0000259" key="2">
    <source>
        <dbReference type="Pfam" id="PF01243"/>
    </source>
</evidence>
<feature type="domain" description="Pyridoxamine 5'-phosphate oxidase N-terminal" evidence="2">
    <location>
        <begin position="14"/>
        <end position="140"/>
    </location>
</feature>
<dbReference type="InterPro" id="IPR052019">
    <property type="entry name" value="F420H2_bilvrd_red/Heme_oxyg"/>
</dbReference>
<dbReference type="GO" id="GO:0005829">
    <property type="term" value="C:cytosol"/>
    <property type="evidence" value="ECO:0007669"/>
    <property type="project" value="TreeGrafter"/>
</dbReference>
<evidence type="ECO:0000313" key="3">
    <source>
        <dbReference type="EMBL" id="SDS15369.1"/>
    </source>
</evidence>
<accession>A0A1H1PXE2</accession>
<dbReference type="OrthoDB" id="1094370at2"/>
<dbReference type="InterPro" id="IPR012349">
    <property type="entry name" value="Split_barrel_FMN-bd"/>
</dbReference>
<dbReference type="Proteomes" id="UP000198688">
    <property type="component" value="Chromosome I"/>
</dbReference>
<dbReference type="GO" id="GO:0016627">
    <property type="term" value="F:oxidoreductase activity, acting on the CH-CH group of donors"/>
    <property type="evidence" value="ECO:0007669"/>
    <property type="project" value="TreeGrafter"/>
</dbReference>
<dbReference type="AlphaFoldDB" id="A0A1H1PXE2"/>
<dbReference type="PANTHER" id="PTHR35176">
    <property type="entry name" value="HEME OXYGENASE HI_0854-RELATED"/>
    <property type="match status" value="1"/>
</dbReference>
<organism evidence="3 4">
    <name type="scientific">Actinoplanes derwentensis</name>
    <dbReference type="NCBI Taxonomy" id="113562"/>
    <lineage>
        <taxon>Bacteria</taxon>
        <taxon>Bacillati</taxon>
        <taxon>Actinomycetota</taxon>
        <taxon>Actinomycetes</taxon>
        <taxon>Micromonosporales</taxon>
        <taxon>Micromonosporaceae</taxon>
        <taxon>Actinoplanes</taxon>
    </lineage>
</organism>
<proteinExistence type="predicted"/>
<reference evidence="3 4" key="1">
    <citation type="submission" date="2016-10" db="EMBL/GenBank/DDBJ databases">
        <authorList>
            <person name="de Groot N.N."/>
        </authorList>
    </citation>
    <scope>NUCLEOTIDE SEQUENCE [LARGE SCALE GENOMIC DNA]</scope>
    <source>
        <strain evidence="3 4">DSM 43941</strain>
    </source>
</reference>
<dbReference type="Pfam" id="PF01243">
    <property type="entry name" value="PNPOx_N"/>
    <property type="match status" value="1"/>
</dbReference>
<dbReference type="RefSeq" id="WP_092540626.1">
    <property type="nucleotide sequence ID" value="NZ_BOMJ01000058.1"/>
</dbReference>
<dbReference type="InterPro" id="IPR019920">
    <property type="entry name" value="F420-binding_dom_put"/>
</dbReference>
<sequence>MARTVATNSTVERAELVEFLRSRHHAILLTTKKDGRPQSSPNTCGVDTEGRIVIASYPERAKVANIRRDPRVTLTVLSDEWNGPWVQVDGVAEVIDLPDAVEPLVEYFRVISGEHSNWDEYRQAMTDQGKCLIRVTIESWGPIATGGFPARLA</sequence>
<gene>
    <name evidence="3" type="ORF">SAMN04489716_0132</name>
</gene>
<evidence type="ECO:0000256" key="1">
    <source>
        <dbReference type="ARBA" id="ARBA00023002"/>
    </source>
</evidence>
<dbReference type="InterPro" id="IPR011576">
    <property type="entry name" value="Pyridox_Oxase_N"/>
</dbReference>
<keyword evidence="4" id="KW-1185">Reference proteome</keyword>
<evidence type="ECO:0000313" key="4">
    <source>
        <dbReference type="Proteomes" id="UP000198688"/>
    </source>
</evidence>
<dbReference type="SUPFAM" id="SSF50475">
    <property type="entry name" value="FMN-binding split barrel"/>
    <property type="match status" value="1"/>
</dbReference>
<dbReference type="STRING" id="113562.SAMN04489716_0132"/>
<dbReference type="GO" id="GO:0070967">
    <property type="term" value="F:coenzyme F420 binding"/>
    <property type="evidence" value="ECO:0007669"/>
    <property type="project" value="TreeGrafter"/>
</dbReference>
<name>A0A1H1PXE2_9ACTN</name>
<keyword evidence="1" id="KW-0560">Oxidoreductase</keyword>
<dbReference type="EMBL" id="LT629758">
    <property type="protein sequence ID" value="SDS15369.1"/>
    <property type="molecule type" value="Genomic_DNA"/>
</dbReference>
<protein>
    <submittedName>
        <fullName evidence="3">PPOX class probable F420-dependent enzyme</fullName>
    </submittedName>
</protein>
<dbReference type="NCBIfam" id="TIGR03618">
    <property type="entry name" value="Rv1155_F420"/>
    <property type="match status" value="1"/>
</dbReference>
<dbReference type="Gene3D" id="2.30.110.10">
    <property type="entry name" value="Electron Transport, Fmn-binding Protein, Chain A"/>
    <property type="match status" value="1"/>
</dbReference>